<comment type="caution">
    <text evidence="1">The sequence shown here is derived from an EMBL/GenBank/DDBJ whole genome shotgun (WGS) entry which is preliminary data.</text>
</comment>
<dbReference type="EMBL" id="BARV01000204">
    <property type="protein sequence ID" value="GAH95024.1"/>
    <property type="molecule type" value="Genomic_DNA"/>
</dbReference>
<evidence type="ECO:0000313" key="1">
    <source>
        <dbReference type="EMBL" id="GAH95024.1"/>
    </source>
</evidence>
<organism evidence="1">
    <name type="scientific">marine sediment metagenome</name>
    <dbReference type="NCBI Taxonomy" id="412755"/>
    <lineage>
        <taxon>unclassified sequences</taxon>
        <taxon>metagenomes</taxon>
        <taxon>ecological metagenomes</taxon>
    </lineage>
</organism>
<sequence length="137" mass="14523">MNRSGAPGIRAVDVWDVLVAAITTPASIGELLDDYALQFTPYSYGPSELADSTFYVPAAGAIVFHAFTDKAGGPTAADDWYFSLLGTTTYPTIDGFINSRAKSNCCINGIMYCDGVAGFGNYMGAQEAITLYGLMMS</sequence>
<name>X1KXY2_9ZZZZ</name>
<accession>X1KXY2</accession>
<protein>
    <submittedName>
        <fullName evidence="1">Uncharacterized protein</fullName>
    </submittedName>
</protein>
<reference evidence="1" key="1">
    <citation type="journal article" date="2014" name="Front. Microbiol.">
        <title>High frequency of phylogenetically diverse reductive dehalogenase-homologous genes in deep subseafloor sedimentary metagenomes.</title>
        <authorList>
            <person name="Kawai M."/>
            <person name="Futagami T."/>
            <person name="Toyoda A."/>
            <person name="Takaki Y."/>
            <person name="Nishi S."/>
            <person name="Hori S."/>
            <person name="Arai W."/>
            <person name="Tsubouchi T."/>
            <person name="Morono Y."/>
            <person name="Uchiyama I."/>
            <person name="Ito T."/>
            <person name="Fujiyama A."/>
            <person name="Inagaki F."/>
            <person name="Takami H."/>
        </authorList>
    </citation>
    <scope>NUCLEOTIDE SEQUENCE</scope>
    <source>
        <strain evidence="1">Expedition CK06-06</strain>
    </source>
</reference>
<proteinExistence type="predicted"/>
<dbReference type="AlphaFoldDB" id="X1KXY2"/>
<gene>
    <name evidence="1" type="ORF">S06H3_00925</name>
</gene>